<dbReference type="AlphaFoldDB" id="A0A0K9FH13"/>
<protein>
    <recommendedName>
        <fullName evidence="4">Bacteriocin-associated integral membrane protein</fullName>
    </recommendedName>
</protein>
<reference evidence="3" key="1">
    <citation type="submission" date="2015-07" db="EMBL/GenBank/DDBJ databases">
        <authorList>
            <consortium name="Consortium for Microbial Forensics and Genomics (microFORGE)"/>
            <person name="Knight B.M."/>
            <person name="Roberts D.P."/>
            <person name="Lin D."/>
            <person name="Hari K."/>
            <person name="Fletcher J."/>
            <person name="Melcher U."/>
            <person name="Blagden T."/>
            <person name="Winegar R.A."/>
        </authorList>
    </citation>
    <scope>NUCLEOTIDE SEQUENCE [LARGE SCALE GENOMIC DNA]</scope>
    <source>
        <strain evidence="3">DSM 23493</strain>
    </source>
</reference>
<gene>
    <name evidence="2" type="ORF">ACZ11_02970</name>
</gene>
<dbReference type="Proteomes" id="UP000037326">
    <property type="component" value="Unassembled WGS sequence"/>
</dbReference>
<dbReference type="NCBIfam" id="TIGR01654">
    <property type="entry name" value="bact_immun_7tm"/>
    <property type="match status" value="1"/>
</dbReference>
<evidence type="ECO:0000256" key="1">
    <source>
        <dbReference type="SAM" id="Phobius"/>
    </source>
</evidence>
<accession>A0A0K9FH13</accession>
<comment type="caution">
    <text evidence="2">The sequence shown here is derived from an EMBL/GenBank/DDBJ whole genome shotgun (WGS) entry which is preliminary data.</text>
</comment>
<dbReference type="GeneID" id="96597281"/>
<feature type="transmembrane region" description="Helical" evidence="1">
    <location>
        <begin position="665"/>
        <end position="683"/>
    </location>
</feature>
<feature type="transmembrane region" description="Helical" evidence="1">
    <location>
        <begin position="689"/>
        <end position="707"/>
    </location>
</feature>
<dbReference type="Pfam" id="PF07242">
    <property type="entry name" value="DUF1430"/>
    <property type="match status" value="1"/>
</dbReference>
<organism evidence="2 3">
    <name type="scientific">Lysinibacillus xylanilyticus</name>
    <dbReference type="NCBI Taxonomy" id="582475"/>
    <lineage>
        <taxon>Bacteria</taxon>
        <taxon>Bacillati</taxon>
        <taxon>Bacillota</taxon>
        <taxon>Bacilli</taxon>
        <taxon>Bacillales</taxon>
        <taxon>Bacillaceae</taxon>
        <taxon>Lysinibacillus</taxon>
    </lineage>
</organism>
<feature type="transmembrane region" description="Helical" evidence="1">
    <location>
        <begin position="271"/>
        <end position="295"/>
    </location>
</feature>
<evidence type="ECO:0008006" key="4">
    <source>
        <dbReference type="Google" id="ProtNLM"/>
    </source>
</evidence>
<name>A0A0K9FH13_9BACI</name>
<dbReference type="PATRIC" id="fig|582475.4.peg.5259"/>
<dbReference type="OrthoDB" id="2076832at2"/>
<keyword evidence="1" id="KW-0472">Membrane</keyword>
<dbReference type="InterPro" id="IPR006541">
    <property type="entry name" value="Bacteriocin_ass"/>
</dbReference>
<feature type="transmembrane region" description="Helical" evidence="1">
    <location>
        <begin position="188"/>
        <end position="210"/>
    </location>
</feature>
<feature type="transmembrane region" description="Helical" evidence="1">
    <location>
        <begin position="241"/>
        <end position="259"/>
    </location>
</feature>
<feature type="transmembrane region" description="Helical" evidence="1">
    <location>
        <begin position="618"/>
        <end position="637"/>
    </location>
</feature>
<evidence type="ECO:0000313" key="3">
    <source>
        <dbReference type="Proteomes" id="UP000037326"/>
    </source>
</evidence>
<keyword evidence="1" id="KW-0812">Transmembrane</keyword>
<keyword evidence="1" id="KW-1133">Transmembrane helix</keyword>
<sequence length="722" mass="84865">MKKIIYLFLTIVIITSNLFSYSLFSNYKVVDFLYKRNQIVMIDYSYAKINFNENEFTEHLVEFSKKNKVNISQYNFVSDNSLNIYSTNVLKDSYINLKSGEFPIGKHFIANHLEEDEINQSGIFYFPLSNWEFHIYDFKQIKNVGFKNEFYLSSLDKEILHSFTKEFSPFGKVLTKQENISSLVLTNISLLIIVIFSFVIYIIGMFYFLIQKRKTLLLYYLWGYSKAKIVCSFFSPFLRFLFIIFTLFSMGIIIISLIFKQVYFLKDFFPLFILVNISILMILLFVTLLGILLIFKFNKYHHSVKGALPFRKIQWMSIILKTLVSIVLFSMISFSFMKYNNLTNKLNSLSYWDDTENVFRIQVGVLNNNISDDLKLDRDLNDRLSLFYEKINQAFLIEAEKFSVIDYKDGKPIYSYMSGIKNTNDIYTPHGRRIIIDENYLKVNSIQSSKGVPIIKQLNKDKNILNVLVPEHLKVIEEHIANSYREWFYFQSVEIVNMYNKELDQPLIEKTIDDLKINIIYTKKGQEYFTYSNYRGNQKNRVIDPIAMLYTDSLDTSTIGAYATHSLFFLDNSNGNAYENISSSLKEANVKEINNVVSVYDEASDEIIELKWELFQQLIGLTIVIIFSFILFIAYIWSYYNAYLYQLTLKYLFGYSYWKRNKTIILIASLSNIFAAALVFYFFKSTNVTLLLLGILFLELQFLNIFVKFSNEKNTNKVVKGD</sequence>
<dbReference type="RefSeq" id="WP_049663646.1">
    <property type="nucleotide sequence ID" value="NZ_LFXJ01000003.1"/>
</dbReference>
<dbReference type="EMBL" id="LFXJ01000003">
    <property type="protein sequence ID" value="KMY33431.1"/>
    <property type="molecule type" value="Genomic_DNA"/>
</dbReference>
<proteinExistence type="predicted"/>
<feature type="transmembrane region" description="Helical" evidence="1">
    <location>
        <begin position="315"/>
        <end position="337"/>
    </location>
</feature>
<evidence type="ECO:0000313" key="2">
    <source>
        <dbReference type="EMBL" id="KMY33431.1"/>
    </source>
</evidence>